<accession>A0A286RHP6</accession>
<organism evidence="2 3">
    <name type="scientific">Thermogutta terrifontis</name>
    <dbReference type="NCBI Taxonomy" id="1331910"/>
    <lineage>
        <taxon>Bacteria</taxon>
        <taxon>Pseudomonadati</taxon>
        <taxon>Planctomycetota</taxon>
        <taxon>Planctomycetia</taxon>
        <taxon>Pirellulales</taxon>
        <taxon>Thermoguttaceae</taxon>
        <taxon>Thermogutta</taxon>
    </lineage>
</organism>
<sequence>MSITPRVRAYTQPQTRDAHHCTAGSGGIQLRDCRISIPLINDD</sequence>
<evidence type="ECO:0000256" key="1">
    <source>
        <dbReference type="SAM" id="MobiDB-lite"/>
    </source>
</evidence>
<proteinExistence type="predicted"/>
<feature type="region of interest" description="Disordered" evidence="1">
    <location>
        <begin position="1"/>
        <end position="23"/>
    </location>
</feature>
<evidence type="ECO:0000313" key="2">
    <source>
        <dbReference type="EMBL" id="ASV75494.1"/>
    </source>
</evidence>
<dbReference type="EMBL" id="CP018477">
    <property type="protein sequence ID" value="ASV75494.1"/>
    <property type="molecule type" value="Genomic_DNA"/>
</dbReference>
<reference evidence="2 3" key="1">
    <citation type="journal article" name="Front. Microbiol.">
        <title>Sugar Metabolism of the First Thermophilic Planctomycete Thermogutta terrifontis: Comparative Genomic and Transcriptomic Approaches.</title>
        <authorList>
            <person name="Elcheninov A.G."/>
            <person name="Menzel P."/>
            <person name="Gudbergsdottir S.R."/>
            <person name="Slesarev A.I."/>
            <person name="Kadnikov V.V."/>
            <person name="Krogh A."/>
            <person name="Bonch-Osmolovskaya E.A."/>
            <person name="Peng X."/>
            <person name="Kublanov I.V."/>
        </authorList>
    </citation>
    <scope>NUCLEOTIDE SEQUENCE [LARGE SCALE GENOMIC DNA]</scope>
    <source>
        <strain evidence="2 3">R1</strain>
    </source>
</reference>
<protein>
    <submittedName>
        <fullName evidence="2">Uncharacterized protein</fullName>
    </submittedName>
</protein>
<gene>
    <name evidence="2" type="ORF">THTE_2892</name>
</gene>
<evidence type="ECO:0000313" key="3">
    <source>
        <dbReference type="Proteomes" id="UP000215086"/>
    </source>
</evidence>
<dbReference type="AlphaFoldDB" id="A0A286RHP6"/>
<keyword evidence="3" id="KW-1185">Reference proteome</keyword>
<dbReference type="Proteomes" id="UP000215086">
    <property type="component" value="Chromosome"/>
</dbReference>
<dbReference type="KEGG" id="ttf:THTE_2892"/>
<name>A0A286RHP6_9BACT</name>